<dbReference type="InterPro" id="IPR014756">
    <property type="entry name" value="Ig_E-set"/>
</dbReference>
<dbReference type="InterPro" id="IPR003172">
    <property type="entry name" value="ML_dom"/>
</dbReference>
<dbReference type="SMART" id="SM00737">
    <property type="entry name" value="ML"/>
    <property type="match status" value="1"/>
</dbReference>
<dbReference type="AlphaFoldDB" id="A0A132AE79"/>
<dbReference type="Pfam" id="PF02221">
    <property type="entry name" value="E1_DerP2_DerF2"/>
    <property type="match status" value="1"/>
</dbReference>
<gene>
    <name evidence="2" type="ORF">QR98_0072740</name>
</gene>
<evidence type="ECO:0000259" key="1">
    <source>
        <dbReference type="SMART" id="SM00737"/>
    </source>
</evidence>
<sequence length="165" mass="19199">MSFNEQSLRTLVYFDDCGNNEIQSIDIEPCPSLPCHFDQGSRANLTIVFRPTRAADYIRIYATLRTGGLFGGYQREIYDADPEICETSSKPKWGKIKCPIVPGRYYTFQIAREFPVSTTWNMFRYSKIRLIDRFGQEIACADWYLQFNRFFQSQTNSDAKIIPNN</sequence>
<dbReference type="EMBL" id="JXLN01012673">
    <property type="protein sequence ID" value="KPM08750.1"/>
    <property type="molecule type" value="Genomic_DNA"/>
</dbReference>
<evidence type="ECO:0000313" key="3">
    <source>
        <dbReference type="Proteomes" id="UP000616769"/>
    </source>
</evidence>
<organism evidence="2 3">
    <name type="scientific">Sarcoptes scabiei</name>
    <name type="common">Itch mite</name>
    <name type="synonym">Acarus scabiei</name>
    <dbReference type="NCBI Taxonomy" id="52283"/>
    <lineage>
        <taxon>Eukaryota</taxon>
        <taxon>Metazoa</taxon>
        <taxon>Ecdysozoa</taxon>
        <taxon>Arthropoda</taxon>
        <taxon>Chelicerata</taxon>
        <taxon>Arachnida</taxon>
        <taxon>Acari</taxon>
        <taxon>Acariformes</taxon>
        <taxon>Sarcoptiformes</taxon>
        <taxon>Astigmata</taxon>
        <taxon>Psoroptidia</taxon>
        <taxon>Sarcoptoidea</taxon>
        <taxon>Sarcoptidae</taxon>
        <taxon>Sarcoptinae</taxon>
        <taxon>Sarcoptes</taxon>
    </lineage>
</organism>
<accession>A0A132AE79</accession>
<dbReference type="Proteomes" id="UP000616769">
    <property type="component" value="Unassembled WGS sequence"/>
</dbReference>
<name>A0A132AE79_SARSC</name>
<protein>
    <recommendedName>
        <fullName evidence="1">MD-2-related lipid-recognition domain-containing protein</fullName>
    </recommendedName>
</protein>
<dbReference type="VEuPathDB" id="VectorBase:SSCA005923"/>
<feature type="domain" description="MD-2-related lipid-recognition" evidence="1">
    <location>
        <begin position="14"/>
        <end position="145"/>
    </location>
</feature>
<dbReference type="Gene3D" id="2.60.40.770">
    <property type="match status" value="1"/>
</dbReference>
<proteinExistence type="predicted"/>
<comment type="caution">
    <text evidence="2">The sequence shown here is derived from an EMBL/GenBank/DDBJ whole genome shotgun (WGS) entry which is preliminary data.</text>
</comment>
<evidence type="ECO:0000313" key="2">
    <source>
        <dbReference type="EMBL" id="KPM08750.1"/>
    </source>
</evidence>
<reference evidence="2 3" key="1">
    <citation type="journal article" date="2015" name="Parasit. Vectors">
        <title>Draft genome of the scabies mite.</title>
        <authorList>
            <person name="Rider S.D.Jr."/>
            <person name="Morgan M.S."/>
            <person name="Arlian L.G."/>
        </authorList>
    </citation>
    <scope>NUCLEOTIDE SEQUENCE [LARGE SCALE GENOMIC DNA]</scope>
    <source>
        <strain evidence="2">Arlian Lab</strain>
    </source>
</reference>
<dbReference type="SUPFAM" id="SSF81296">
    <property type="entry name" value="E set domains"/>
    <property type="match status" value="1"/>
</dbReference>